<dbReference type="EMBL" id="JBHUNP010000001">
    <property type="protein sequence ID" value="MFD2649172.1"/>
    <property type="molecule type" value="Genomic_DNA"/>
</dbReference>
<keyword evidence="1" id="KW-0812">Transmembrane</keyword>
<organism evidence="2 3">
    <name type="scientific">Devosia albogilva</name>
    <dbReference type="NCBI Taxonomy" id="429726"/>
    <lineage>
        <taxon>Bacteria</taxon>
        <taxon>Pseudomonadati</taxon>
        <taxon>Pseudomonadota</taxon>
        <taxon>Alphaproteobacteria</taxon>
        <taxon>Hyphomicrobiales</taxon>
        <taxon>Devosiaceae</taxon>
        <taxon>Devosia</taxon>
    </lineage>
</organism>
<sequence>MINTTYQVGSAAGLAVMVALAAWVAPHGGTGTADLLPGFQTAFFGAAVAAFLGTAATVVLVQRPPPASVHNKALLAWSLTFQCTAAIDQVPNVFPVKQAEPHPAALECSTSTMTAKTLDAIRSPGPF</sequence>
<dbReference type="RefSeq" id="WP_386834615.1">
    <property type="nucleotide sequence ID" value="NZ_JBHUNP010000001.1"/>
</dbReference>
<evidence type="ECO:0000256" key="1">
    <source>
        <dbReference type="SAM" id="Phobius"/>
    </source>
</evidence>
<evidence type="ECO:0000313" key="3">
    <source>
        <dbReference type="Proteomes" id="UP001597521"/>
    </source>
</evidence>
<gene>
    <name evidence="2" type="ORF">ACFSX5_15385</name>
</gene>
<dbReference type="Proteomes" id="UP001597521">
    <property type="component" value="Unassembled WGS sequence"/>
</dbReference>
<keyword evidence="1" id="KW-1133">Transmembrane helix</keyword>
<name>A0ABW5QN36_9HYPH</name>
<evidence type="ECO:0000313" key="2">
    <source>
        <dbReference type="EMBL" id="MFD2649172.1"/>
    </source>
</evidence>
<keyword evidence="1" id="KW-0472">Membrane</keyword>
<feature type="transmembrane region" description="Helical" evidence="1">
    <location>
        <begin position="7"/>
        <end position="26"/>
    </location>
</feature>
<feature type="transmembrane region" description="Helical" evidence="1">
    <location>
        <begin position="38"/>
        <end position="61"/>
    </location>
</feature>
<proteinExistence type="predicted"/>
<reference evidence="3" key="1">
    <citation type="journal article" date="2019" name="Int. J. Syst. Evol. Microbiol.">
        <title>The Global Catalogue of Microorganisms (GCM) 10K type strain sequencing project: providing services to taxonomists for standard genome sequencing and annotation.</title>
        <authorList>
            <consortium name="The Broad Institute Genomics Platform"/>
            <consortium name="The Broad Institute Genome Sequencing Center for Infectious Disease"/>
            <person name="Wu L."/>
            <person name="Ma J."/>
        </authorList>
    </citation>
    <scope>NUCLEOTIDE SEQUENCE [LARGE SCALE GENOMIC DNA]</scope>
    <source>
        <strain evidence="3">CCM 7427</strain>
    </source>
</reference>
<comment type="caution">
    <text evidence="2">The sequence shown here is derived from an EMBL/GenBank/DDBJ whole genome shotgun (WGS) entry which is preliminary data.</text>
</comment>
<accession>A0ABW5QN36</accession>
<keyword evidence="3" id="KW-1185">Reference proteome</keyword>
<protein>
    <submittedName>
        <fullName evidence="2">Uncharacterized protein</fullName>
    </submittedName>
</protein>